<comment type="similarity">
    <text evidence="1">Belongs to the FAD-binding monooxygenase family.</text>
</comment>
<accession>A0A135V266</accession>
<dbReference type="PRINTS" id="PR00463">
    <property type="entry name" value="EP450I"/>
</dbReference>
<evidence type="ECO:0000256" key="3">
    <source>
        <dbReference type="ARBA" id="ARBA00022827"/>
    </source>
</evidence>
<evidence type="ECO:0000313" key="7">
    <source>
        <dbReference type="EMBL" id="KXH66753.1"/>
    </source>
</evidence>
<keyword evidence="8" id="KW-1185">Reference proteome</keyword>
<evidence type="ECO:0000256" key="6">
    <source>
        <dbReference type="SAM" id="Phobius"/>
    </source>
</evidence>
<dbReference type="Gene3D" id="3.50.50.60">
    <property type="entry name" value="FAD/NAD(P)-binding domain"/>
    <property type="match status" value="2"/>
</dbReference>
<name>A0A135V266_9PEZI</name>
<dbReference type="GO" id="GO:0050660">
    <property type="term" value="F:flavin adenine dinucleotide binding"/>
    <property type="evidence" value="ECO:0007669"/>
    <property type="project" value="InterPro"/>
</dbReference>
<dbReference type="SUPFAM" id="SSF51905">
    <property type="entry name" value="FAD/NAD(P)-binding domain"/>
    <property type="match status" value="2"/>
</dbReference>
<dbReference type="Gene3D" id="1.10.630.10">
    <property type="entry name" value="Cytochrome P450"/>
    <property type="match status" value="1"/>
</dbReference>
<feature type="transmembrane region" description="Helical" evidence="6">
    <location>
        <begin position="539"/>
        <end position="561"/>
    </location>
</feature>
<dbReference type="Pfam" id="PF00743">
    <property type="entry name" value="FMO-like"/>
    <property type="match status" value="1"/>
</dbReference>
<dbReference type="GO" id="GO:0005506">
    <property type="term" value="F:iron ion binding"/>
    <property type="evidence" value="ECO:0007669"/>
    <property type="project" value="InterPro"/>
</dbReference>
<dbReference type="PRINTS" id="PR00385">
    <property type="entry name" value="P450"/>
</dbReference>
<evidence type="ECO:0008006" key="9">
    <source>
        <dbReference type="Google" id="ProtNLM"/>
    </source>
</evidence>
<comment type="cofactor">
    <cofactor evidence="5">
        <name>heme</name>
        <dbReference type="ChEBI" id="CHEBI:30413"/>
    </cofactor>
</comment>
<comment type="caution">
    <text evidence="7">The sequence shown here is derived from an EMBL/GenBank/DDBJ whole genome shotgun (WGS) entry which is preliminary data.</text>
</comment>
<dbReference type="InterPro" id="IPR036396">
    <property type="entry name" value="Cyt_P450_sf"/>
</dbReference>
<keyword evidence="2" id="KW-0285">Flavoprotein</keyword>
<evidence type="ECO:0000313" key="8">
    <source>
        <dbReference type="Proteomes" id="UP000070121"/>
    </source>
</evidence>
<protein>
    <recommendedName>
        <fullName evidence="9">Monooxygenase</fullName>
    </recommendedName>
</protein>
<evidence type="ECO:0000256" key="1">
    <source>
        <dbReference type="ARBA" id="ARBA00010139"/>
    </source>
</evidence>
<dbReference type="GO" id="GO:0020037">
    <property type="term" value="F:heme binding"/>
    <property type="evidence" value="ECO:0007669"/>
    <property type="project" value="InterPro"/>
</dbReference>
<keyword evidence="6" id="KW-0472">Membrane</keyword>
<keyword evidence="5" id="KW-0349">Heme</keyword>
<reference evidence="7 8" key="1">
    <citation type="submission" date="2014-02" db="EMBL/GenBank/DDBJ databases">
        <title>The genome sequence of Colletotrichum salicis CBS 607.94.</title>
        <authorList>
            <person name="Baroncelli R."/>
            <person name="Thon M.R."/>
        </authorList>
    </citation>
    <scope>NUCLEOTIDE SEQUENCE [LARGE SCALE GENOMIC DNA]</scope>
    <source>
        <strain evidence="7 8">CBS 607.94</strain>
    </source>
</reference>
<dbReference type="OrthoDB" id="10029320at2759"/>
<dbReference type="InterPro" id="IPR051209">
    <property type="entry name" value="FAD-bind_Monooxygenase_sf"/>
</dbReference>
<evidence type="ECO:0000256" key="5">
    <source>
        <dbReference type="PIRSR" id="PIRSR602401-1"/>
    </source>
</evidence>
<sequence>MPNRYSVIVIGAGESGIAVGCMLKTKLGTDDFRIFDRQTGVGGAWYANRYPGVACDIPAIFYSYSFAPNYEWTTLFPPGQEIQQYLDGVCDKFDIRSNIQLDTEVSSARWIDEDAEWEVKVTNLSPQNKTPEEVTLRCKVLVTCAGELVEPNIWPQHVLGIESFQGQVFHTAKWKDDVSLTGKDVIVIGTGCTAAQLVPALASPEIAAKSITQLMRGPPWVMARPEKPPPRLMEIVSTLLRTMAGLGLFLRLCLFLYAESTWLNVGMGWFGKKRRQWFERRLLIHLRKTVPLRYHNMLTPRFGVGCRRIIVDGGWLESLSLPNVELTNRPLVSIEPQGVVLGPRPEEQHLEHIDEKRDSELIRKPADIIILANGFETSTYLHRLKVQGRDGEFLHDVWKANGGPGAYLSTAVHGFPNLFMVLGPNSVSGHSSAILATENVAGYALNFIKLVLSGQVRTVEVHMEAEQSYTADVQRRSLEKVWQTCHNGYIQNGGWNSSICPVDNRCSGFGTRVTFAIPTMNSTVEHWQHQYGIAGLSRLRAWTVAQATGLLVVILIARFLVKLINHRRMFQRLQRQGLPMPPHDFLLGHLKLAATIAKTLPSDFHGHYLAGEIRRAYPDLPAVFYLDLWPTGPPLMVMTTSHEQARVTAHEPQLPKHEGVLGFLKPLIGSHGLVTMEGDEWRYWRGVFNPGFNAAHLVTLVPGLVENTLVLHEILREKAAAGEIFSLFETMSRLTMDMSCLATLGSRLNAQRQGCDLVSAFRSQADWIPSPNETNLFRKFNPIRHLVYRYNRWRMDRYVSNELETHFAAMRSQAELGASESEKTTVIPRRSKAVVDLALETYLLSEKNNQYSGQKMAMDPTFKQYAVSQMKLFLFAGYDTTAAAVVYSIHLLSLHPSALSRAREEHNDVFGAGSTVKDTGSRIAEAPQLLNRLAYTSAVIKEALRLYPPVSSTRASGPGFTVSETDKTQLEGFMLWGVHHAIHRAPEHWVRPDDFAPERWLAPPGDEMYPADKEAWRPFERGPRNCIGQELALLEVKVILAMVLRDFDFADAYIEYNKKIGRTGPTEVAGDRAYQVIHGSTKPNNGYPCRIKQATHLS</sequence>
<dbReference type="InterPro" id="IPR001128">
    <property type="entry name" value="Cyt_P450"/>
</dbReference>
<dbReference type="GO" id="GO:0004499">
    <property type="term" value="F:N,N-dimethylaniline monooxygenase activity"/>
    <property type="evidence" value="ECO:0007669"/>
    <property type="project" value="InterPro"/>
</dbReference>
<dbReference type="Pfam" id="PF00067">
    <property type="entry name" value="p450"/>
    <property type="match status" value="1"/>
</dbReference>
<keyword evidence="3" id="KW-0274">FAD</keyword>
<dbReference type="InterPro" id="IPR020946">
    <property type="entry name" value="Flavin_mOase-like"/>
</dbReference>
<dbReference type="GO" id="GO:0050661">
    <property type="term" value="F:NADP binding"/>
    <property type="evidence" value="ECO:0007669"/>
    <property type="project" value="InterPro"/>
</dbReference>
<dbReference type="STRING" id="1209931.A0A135V266"/>
<dbReference type="PANTHER" id="PTHR42877">
    <property type="entry name" value="L-ORNITHINE N(5)-MONOOXYGENASE-RELATED"/>
    <property type="match status" value="1"/>
</dbReference>
<dbReference type="PANTHER" id="PTHR42877:SF10">
    <property type="entry name" value="L-ORNITHINE N(5)-OXYGENASE"/>
    <property type="match status" value="1"/>
</dbReference>
<keyword evidence="6" id="KW-1133">Transmembrane helix</keyword>
<dbReference type="AlphaFoldDB" id="A0A135V266"/>
<keyword evidence="5" id="KW-0479">Metal-binding</keyword>
<keyword evidence="5" id="KW-0408">Iron</keyword>
<proteinExistence type="inferred from homology"/>
<evidence type="ECO:0000256" key="2">
    <source>
        <dbReference type="ARBA" id="ARBA00022630"/>
    </source>
</evidence>
<evidence type="ECO:0000256" key="4">
    <source>
        <dbReference type="ARBA" id="ARBA00023002"/>
    </source>
</evidence>
<dbReference type="SUPFAM" id="SSF48264">
    <property type="entry name" value="Cytochrome P450"/>
    <property type="match status" value="1"/>
</dbReference>
<keyword evidence="6" id="KW-0812">Transmembrane</keyword>
<dbReference type="InterPro" id="IPR002401">
    <property type="entry name" value="Cyt_P450_E_grp-I"/>
</dbReference>
<keyword evidence="4" id="KW-0560">Oxidoreductase</keyword>
<dbReference type="CDD" id="cd11051">
    <property type="entry name" value="CYP59-like"/>
    <property type="match status" value="1"/>
</dbReference>
<feature type="transmembrane region" description="Helical" evidence="6">
    <location>
        <begin position="872"/>
        <end position="892"/>
    </location>
</feature>
<dbReference type="Proteomes" id="UP000070121">
    <property type="component" value="Unassembled WGS sequence"/>
</dbReference>
<organism evidence="7 8">
    <name type="scientific">Colletotrichum salicis</name>
    <dbReference type="NCBI Taxonomy" id="1209931"/>
    <lineage>
        <taxon>Eukaryota</taxon>
        <taxon>Fungi</taxon>
        <taxon>Dikarya</taxon>
        <taxon>Ascomycota</taxon>
        <taxon>Pezizomycotina</taxon>
        <taxon>Sordariomycetes</taxon>
        <taxon>Hypocreomycetidae</taxon>
        <taxon>Glomerellales</taxon>
        <taxon>Glomerellaceae</taxon>
        <taxon>Colletotrichum</taxon>
        <taxon>Colletotrichum acutatum species complex</taxon>
    </lineage>
</organism>
<gene>
    <name evidence="7" type="ORF">CSAL01_06144</name>
</gene>
<dbReference type="InterPro" id="IPR036188">
    <property type="entry name" value="FAD/NAD-bd_sf"/>
</dbReference>
<dbReference type="EMBL" id="JFFI01000605">
    <property type="protein sequence ID" value="KXH66753.1"/>
    <property type="molecule type" value="Genomic_DNA"/>
</dbReference>
<feature type="binding site" description="axial binding residue" evidence="5">
    <location>
        <position position="1026"/>
    </location>
    <ligand>
        <name>heme</name>
        <dbReference type="ChEBI" id="CHEBI:30413"/>
    </ligand>
    <ligandPart>
        <name>Fe</name>
        <dbReference type="ChEBI" id="CHEBI:18248"/>
    </ligandPart>
</feature>